<name>A0A212F3K2_DANPL</name>
<comment type="subcellular location">
    <subcellularLocation>
        <location evidence="1">Cytoplasm</location>
    </subcellularLocation>
</comment>
<dbReference type="Pfam" id="PF14655">
    <property type="entry name" value="RAB3GAP2_N"/>
    <property type="match status" value="1"/>
</dbReference>
<dbReference type="InterPro" id="IPR029257">
    <property type="entry name" value="RAB3GAP2_C"/>
</dbReference>
<reference evidence="5 6" key="1">
    <citation type="journal article" date="2011" name="Cell">
        <title>The monarch butterfly genome yields insights into long-distance migration.</title>
        <authorList>
            <person name="Zhan S."/>
            <person name="Merlin C."/>
            <person name="Boore J.L."/>
            <person name="Reppert S.M."/>
        </authorList>
    </citation>
    <scope>NUCLEOTIDE SEQUENCE [LARGE SCALE GENOMIC DNA]</scope>
    <source>
        <strain evidence="5">F-2</strain>
    </source>
</reference>
<dbReference type="Pfam" id="PF14656">
    <property type="entry name" value="RAB3GAP2_C"/>
    <property type="match status" value="1"/>
</dbReference>
<dbReference type="eggNOG" id="KOG2727">
    <property type="taxonomic scope" value="Eukaryota"/>
</dbReference>
<dbReference type="FunCoup" id="A0A212F3K2">
    <property type="interactions" value="1280"/>
</dbReference>
<keyword evidence="3" id="KW-0343">GTPase activation</keyword>
<dbReference type="GO" id="GO:0005096">
    <property type="term" value="F:GTPase activator activity"/>
    <property type="evidence" value="ECO:0007669"/>
    <property type="project" value="UniProtKB-KW"/>
</dbReference>
<dbReference type="OrthoDB" id="2019917at2759"/>
<dbReference type="PANTHER" id="PTHR12472:SF0">
    <property type="entry name" value="RAB3 GTPASE-ACTIVATING PROTEIN NON-CATALYTIC SUBUNIT"/>
    <property type="match status" value="1"/>
</dbReference>
<dbReference type="Proteomes" id="UP000007151">
    <property type="component" value="Unassembled WGS sequence"/>
</dbReference>
<sequence>MCNVEQFADCGDILTIGRALFISEKEDQTWLSTCSVSLSCCGNLLAVGYKKRICLLTAQWISSTESNTYLISWSGTLPSEITSCLALSICPSQHSSQNGPDWFCIVVGFQNGSIGFYTNTGHLLLLEKLDDKPVLKISCHTGTYGTLPDDIHILFQSGVCVLSGSSLFQTLRNAKAQIAKVQAGIVDNYAVDSRSIPIRKWNFSDQEQINDAAVVGLELKNTFDHFLAASTYGGYDIWYRSIPPVNSLILTSGVAPYVGFHYALEGGTTPPLQDVARAVANKIKSALPGWLGGSTETAPMNSEPLIKAESLSMRNGIYDSQRSGTFVSISPDRRLAAFTDSLGRVSVLDISKGYIIRLFKGCRDAQCAFIQIFDADNKKPQLSVVKEIRRAMFLIIYNPKKGLIDIRLMQRGSRVAVFTATKNGKLLYNTCGLVGAERSYNHKRLNLPELQCVLIDPDGKLKKFNIPFYYSLEGEHLERSKDLHIIRSVRDILKKSTDFNDEIKAEILESAEKLRTLQIKKHCIEMIIKNCDISTGILVACLELFWDSLSDDANEQVKKLKIYFGNLALVTLFFRFINNENTDDMENMVEKVYEAFDIEKIYDGEDVSSITPEFQLLEDDNCILERLLILAQESDFKGQQNKVSFADNRTSSYRDFISCFVLEERNPFIMLKRDITSEKLNSLSGDIFKSIIKVKDFTKLSKFIRDSQIDPKEIVKLVIMHLMDMSLEEINLNLIEKIIALLYYICSVSDEATNITYNELSPWWEDIRSLLVDLSCPLRSMILAMACKAVSKMFEESSEKDEAWETLTKENAKWGILIGKLEDISILSIILMFKANFVGKKMPKLQLDEVNVNLKYIYTRGKGSVTELIAKWLCSMGIPPEAVVANELMETFDSTSTELSGSVEDESFFVFMENNRYHVDENPQIFKWLSLLRRQFPLSTAANYLTANMCWEYAMEWQKHMSKTEVLEAVVHCLENITDLYLRLGLFSIIWSTYIRHIFEASCRLVNKVGKLPKDHLCLQDLGFNSECLVSFLKTTRNYLDKFYTCSMMPFVKDKTVIQFEKIWDESLPSLVEVAQDTRNVNVDILNLNYQISCTLFYQCHFNLKYSKPLDTLYDIDYQYILEALGGNVAQRNISMTCSEKLMTPRMKYLTKLIRTAIETISCVDHEKSKAYNNEECLQWIENIGVLADLWGIDTNFVRRQHVIGLYHVGYDELAENILSSVTEPEVLLSPLLAITIQRLKRSLENCKNQPEWIVSMPPQLYKRMQNTPLDTTIPANPSLSTTILVLQKLVSQITKKTSDAESTQNVKLAELIIESCGLLIRHKL</sequence>
<evidence type="ECO:0000256" key="4">
    <source>
        <dbReference type="ARBA" id="ARBA00022490"/>
    </source>
</evidence>
<dbReference type="STRING" id="278856.A0A212F3K2"/>
<accession>A0A212F3K2</accession>
<dbReference type="InterPro" id="IPR032839">
    <property type="entry name" value="RAB3GAP_N"/>
</dbReference>
<dbReference type="KEGG" id="dpl:KGM_208556"/>
<protein>
    <submittedName>
        <fullName evidence="5">Rab3 GTPase-activating protein non-catalytic subunit</fullName>
    </submittedName>
</protein>
<evidence type="ECO:0000256" key="2">
    <source>
        <dbReference type="ARBA" id="ARBA00008153"/>
    </source>
</evidence>
<evidence type="ECO:0000313" key="6">
    <source>
        <dbReference type="Proteomes" id="UP000007151"/>
    </source>
</evidence>
<dbReference type="EMBL" id="AGBW02010564">
    <property type="protein sequence ID" value="OWR48311.1"/>
    <property type="molecule type" value="Genomic_DNA"/>
</dbReference>
<evidence type="ECO:0000256" key="1">
    <source>
        <dbReference type="ARBA" id="ARBA00004496"/>
    </source>
</evidence>
<dbReference type="PANTHER" id="PTHR12472">
    <property type="entry name" value="RAB3-GAP REGULATORY DOMAIN"/>
    <property type="match status" value="1"/>
</dbReference>
<gene>
    <name evidence="5" type="ORF">KGM_208556</name>
</gene>
<evidence type="ECO:0000256" key="3">
    <source>
        <dbReference type="ARBA" id="ARBA00022468"/>
    </source>
</evidence>
<proteinExistence type="inferred from homology"/>
<dbReference type="InterPro" id="IPR026059">
    <property type="entry name" value="Rab3GAP2"/>
</dbReference>
<organism evidence="5 6">
    <name type="scientific">Danaus plexippus plexippus</name>
    <dbReference type="NCBI Taxonomy" id="278856"/>
    <lineage>
        <taxon>Eukaryota</taxon>
        <taxon>Metazoa</taxon>
        <taxon>Ecdysozoa</taxon>
        <taxon>Arthropoda</taxon>
        <taxon>Hexapoda</taxon>
        <taxon>Insecta</taxon>
        <taxon>Pterygota</taxon>
        <taxon>Neoptera</taxon>
        <taxon>Endopterygota</taxon>
        <taxon>Lepidoptera</taxon>
        <taxon>Glossata</taxon>
        <taxon>Ditrysia</taxon>
        <taxon>Papilionoidea</taxon>
        <taxon>Nymphalidae</taxon>
        <taxon>Danainae</taxon>
        <taxon>Danaini</taxon>
        <taxon>Danaina</taxon>
        <taxon>Danaus</taxon>
        <taxon>Danaus</taxon>
    </lineage>
</organism>
<keyword evidence="4" id="KW-0963">Cytoplasm</keyword>
<dbReference type="GO" id="GO:0005737">
    <property type="term" value="C:cytoplasm"/>
    <property type="evidence" value="ECO:0007669"/>
    <property type="project" value="UniProtKB-SubCell"/>
</dbReference>
<comment type="caution">
    <text evidence="5">The sequence shown here is derived from an EMBL/GenBank/DDBJ whole genome shotgun (WGS) entry which is preliminary data.</text>
</comment>
<evidence type="ECO:0000313" key="5">
    <source>
        <dbReference type="EMBL" id="OWR48311.1"/>
    </source>
</evidence>
<keyword evidence="6" id="KW-1185">Reference proteome</keyword>
<comment type="similarity">
    <text evidence="2">Belongs to the Rab3-GAP regulatory subunit family.</text>
</comment>